<protein>
    <submittedName>
        <fullName evidence="5">Bifunctional metallophosphatase/5'-nucleotidase</fullName>
    </submittedName>
</protein>
<evidence type="ECO:0000259" key="3">
    <source>
        <dbReference type="Pfam" id="PF00149"/>
    </source>
</evidence>
<keyword evidence="2" id="KW-0547">Nucleotide-binding</keyword>
<dbReference type="SUPFAM" id="SSF55816">
    <property type="entry name" value="5'-nucleotidase (syn. UDP-sugar hydrolase), C-terminal domain"/>
    <property type="match status" value="1"/>
</dbReference>
<dbReference type="InterPro" id="IPR029052">
    <property type="entry name" value="Metallo-depent_PP-like"/>
</dbReference>
<gene>
    <name evidence="5" type="ORF">GCM10023153_24870</name>
</gene>
<dbReference type="PANTHER" id="PTHR11575">
    <property type="entry name" value="5'-NUCLEOTIDASE-RELATED"/>
    <property type="match status" value="1"/>
</dbReference>
<dbReference type="Proteomes" id="UP001500390">
    <property type="component" value="Unassembled WGS sequence"/>
</dbReference>
<name>A0ABP8K162_9MICO</name>
<comment type="similarity">
    <text evidence="2">Belongs to the 5'-nucleotidase family.</text>
</comment>
<feature type="domain" description="5'-Nucleotidase C-terminal" evidence="4">
    <location>
        <begin position="387"/>
        <end position="545"/>
    </location>
</feature>
<dbReference type="PRINTS" id="PR01607">
    <property type="entry name" value="APYRASEFAMLY"/>
</dbReference>
<keyword evidence="2" id="KW-0378">Hydrolase</keyword>
<evidence type="ECO:0000313" key="6">
    <source>
        <dbReference type="Proteomes" id="UP001500390"/>
    </source>
</evidence>
<evidence type="ECO:0000259" key="4">
    <source>
        <dbReference type="Pfam" id="PF02872"/>
    </source>
</evidence>
<accession>A0ABP8K162</accession>
<dbReference type="PROSITE" id="PS51318">
    <property type="entry name" value="TAT"/>
    <property type="match status" value="1"/>
</dbReference>
<feature type="domain" description="Calcineurin-like phosphoesterase" evidence="3">
    <location>
        <begin position="52"/>
        <end position="296"/>
    </location>
</feature>
<dbReference type="Pfam" id="PF00149">
    <property type="entry name" value="Metallophos"/>
    <property type="match status" value="1"/>
</dbReference>
<feature type="chain" id="PRO_5044964181" evidence="2">
    <location>
        <begin position="30"/>
        <end position="580"/>
    </location>
</feature>
<evidence type="ECO:0000313" key="5">
    <source>
        <dbReference type="EMBL" id="GAA4399145.1"/>
    </source>
</evidence>
<dbReference type="Gene3D" id="3.90.780.10">
    <property type="entry name" value="5'-Nucleotidase, C-terminal domain"/>
    <property type="match status" value="1"/>
</dbReference>
<dbReference type="InterPro" id="IPR004843">
    <property type="entry name" value="Calcineurin-like_PHP"/>
</dbReference>
<dbReference type="InterPro" id="IPR008334">
    <property type="entry name" value="5'-Nucleotdase_C"/>
</dbReference>
<comment type="caution">
    <text evidence="5">The sequence shown here is derived from an EMBL/GenBank/DDBJ whole genome shotgun (WGS) entry which is preliminary data.</text>
</comment>
<proteinExistence type="inferred from homology"/>
<keyword evidence="6" id="KW-1185">Reference proteome</keyword>
<dbReference type="PANTHER" id="PTHR11575:SF24">
    <property type="entry name" value="5'-NUCLEOTIDASE"/>
    <property type="match status" value="1"/>
</dbReference>
<dbReference type="EMBL" id="BAABFX010000033">
    <property type="protein sequence ID" value="GAA4399145.1"/>
    <property type="molecule type" value="Genomic_DNA"/>
</dbReference>
<keyword evidence="1 2" id="KW-0732">Signal</keyword>
<dbReference type="Pfam" id="PF02872">
    <property type="entry name" value="5_nucleotid_C"/>
    <property type="match status" value="1"/>
</dbReference>
<evidence type="ECO:0000256" key="2">
    <source>
        <dbReference type="RuleBase" id="RU362119"/>
    </source>
</evidence>
<dbReference type="InterPro" id="IPR006179">
    <property type="entry name" value="5_nucleotidase/apyrase"/>
</dbReference>
<dbReference type="InterPro" id="IPR036907">
    <property type="entry name" value="5'-Nucleotdase_C_sf"/>
</dbReference>
<dbReference type="RefSeq" id="WP_159899786.1">
    <property type="nucleotide sequence ID" value="NZ_BAABFX010000033.1"/>
</dbReference>
<dbReference type="SUPFAM" id="SSF56300">
    <property type="entry name" value="Metallo-dependent phosphatases"/>
    <property type="match status" value="1"/>
</dbReference>
<sequence>MSSTHRRVLGAGIAATAIAALVAGTPAFAGPGKKPAVKGNPNLTSVQVLSFNDYHGHLEATDGPLAAIHDPSATPVGGAEYLSTKLTELRSKVGDSKSLTVAAGDLIGGSPFLSGLFHDEPSVESLNAMGLDVSSVGNHEFDEGTDELLRMQNGGCHPVDGCYFPDEPYAGADFPWLAANVIKKSNGTTFLPGTWVKEISGTKVGFIGMTLEGTDLLVSPGGISSVTFKDEVETANAAAQKLKKQGVKAIVVLMHEGGANAGTYNSCVGISEPIATMATQFSPEIDHIVTGHTHNPYVCSIPDPAGNPRTVTSAADYGRVVTETNLVINTRSGEVDRGRTTSTNHLVTRTAKDPVQTEVIAKWKALSGELGAQVVGTHVEDIIGHSDPRSNRAIETPMGNLVADAILWGTSGDNGGAQIAFMNVGGVRASLPMAPVAGEGVGNITYAEAYAVAPFGNLLNTITMTGAQIKAVLEQQYRVSGAGVASTLSINVSEGFTYTWTAGNAAGSKVSDMRLNGVPLSMDQTYRVGTLSFLAQGGDGFSVFTQGTNLTGGPEDLKNLVDYFRAHPGLTAPGDRVAGL</sequence>
<dbReference type="Gene3D" id="3.60.21.10">
    <property type="match status" value="1"/>
</dbReference>
<organism evidence="5 6">
    <name type="scientific">Ornithinibacter aureus</name>
    <dbReference type="NCBI Taxonomy" id="622664"/>
    <lineage>
        <taxon>Bacteria</taxon>
        <taxon>Bacillati</taxon>
        <taxon>Actinomycetota</taxon>
        <taxon>Actinomycetes</taxon>
        <taxon>Micrococcales</taxon>
        <taxon>Intrasporangiaceae</taxon>
        <taxon>Ornithinibacter</taxon>
    </lineage>
</organism>
<evidence type="ECO:0000256" key="1">
    <source>
        <dbReference type="ARBA" id="ARBA00022729"/>
    </source>
</evidence>
<reference evidence="6" key="1">
    <citation type="journal article" date="2019" name="Int. J. Syst. Evol. Microbiol.">
        <title>The Global Catalogue of Microorganisms (GCM) 10K type strain sequencing project: providing services to taxonomists for standard genome sequencing and annotation.</title>
        <authorList>
            <consortium name="The Broad Institute Genomics Platform"/>
            <consortium name="The Broad Institute Genome Sequencing Center for Infectious Disease"/>
            <person name="Wu L."/>
            <person name="Ma J."/>
        </authorList>
    </citation>
    <scope>NUCLEOTIDE SEQUENCE [LARGE SCALE GENOMIC DNA]</scope>
    <source>
        <strain evidence="6">JCM 17738</strain>
    </source>
</reference>
<dbReference type="InterPro" id="IPR006311">
    <property type="entry name" value="TAT_signal"/>
</dbReference>
<feature type="signal peptide" evidence="2">
    <location>
        <begin position="1"/>
        <end position="29"/>
    </location>
</feature>